<evidence type="ECO:0000259" key="1">
    <source>
        <dbReference type="PROSITE" id="PS50175"/>
    </source>
</evidence>
<feature type="domain" description="Peptidase A2" evidence="1">
    <location>
        <begin position="132"/>
        <end position="217"/>
    </location>
</feature>
<comment type="caution">
    <text evidence="3">The sequence shown here is derived from an EMBL/GenBank/DDBJ whole genome shotgun (WGS) entry which is preliminary data.</text>
</comment>
<organism evidence="3 4">
    <name type="scientific">Nitzschia inconspicua</name>
    <dbReference type="NCBI Taxonomy" id="303405"/>
    <lineage>
        <taxon>Eukaryota</taxon>
        <taxon>Sar</taxon>
        <taxon>Stramenopiles</taxon>
        <taxon>Ochrophyta</taxon>
        <taxon>Bacillariophyta</taxon>
        <taxon>Bacillariophyceae</taxon>
        <taxon>Bacillariophycidae</taxon>
        <taxon>Bacillariales</taxon>
        <taxon>Bacillariaceae</taxon>
        <taxon>Nitzschia</taxon>
    </lineage>
</organism>
<evidence type="ECO:0000259" key="2">
    <source>
        <dbReference type="PROSITE" id="PS50878"/>
    </source>
</evidence>
<dbReference type="InterPro" id="IPR001995">
    <property type="entry name" value="Peptidase_A2_cat"/>
</dbReference>
<dbReference type="EMBL" id="JAGRRH010000021">
    <property type="protein sequence ID" value="KAG7346608.1"/>
    <property type="molecule type" value="Genomic_DNA"/>
</dbReference>
<gene>
    <name evidence="3" type="ORF">IV203_005677</name>
</gene>
<dbReference type="PANTHER" id="PTHR37984:SF9">
    <property type="entry name" value="INTEGRASE CATALYTIC DOMAIN-CONTAINING PROTEIN"/>
    <property type="match status" value="1"/>
</dbReference>
<keyword evidence="4" id="KW-1185">Reference proteome</keyword>
<keyword evidence="3" id="KW-0695">RNA-directed DNA polymerase</keyword>
<dbReference type="AlphaFoldDB" id="A0A9K3KP98"/>
<dbReference type="CDD" id="cd01647">
    <property type="entry name" value="RT_LTR"/>
    <property type="match status" value="1"/>
</dbReference>
<dbReference type="PROSITE" id="PS50878">
    <property type="entry name" value="RT_POL"/>
    <property type="match status" value="1"/>
</dbReference>
<dbReference type="InterPro" id="IPR000477">
    <property type="entry name" value="RT_dom"/>
</dbReference>
<evidence type="ECO:0000313" key="3">
    <source>
        <dbReference type="EMBL" id="KAG7346608.1"/>
    </source>
</evidence>
<sequence length="546" mass="62372">MLPMMLLAQSIQAVDTHGTIVEQIILENITRRILLQHSLRRTNRTNPRMGMSLKLFRIPTWTVLTQHTMLDFINIDEALLRAAEDCFALGIDNPQIHIDINQSLDNQLGQQLSPVMIALVDDIQHHPCRRPLKALCDSGGALTMINPENIPPGAVPHKLPKPIRLMTAGGIVELHYGVKLTGLCFPELSPTRSFTTKITAIVNRNTGAHDIILGRDVLTAARTGFELTWFVNKFQHLVSNGIVIGESLQSYSHGFQGFWQTAPNDYLMKHKWTSHVHTAMETLAAEIEFDSFSSQMGSKEILSSKYDQVDTTEAAQQQTHLPQRQRNELADVLKHFTLLFSGKLGCYPHYKVHLELDENAKPFRCREYPVPYAHRKVFNEELERLVDIGVLSRAAASKYLSPTFIVPKKDGRVRWVSDFRKLNSMITRKVYNLPQIQDILKRRNHYKYFTKLDISMQHYTFELDEASKELCTIATPFGNFRYNRLPMGIKQSPDVAQQIMEDLLRDCPEVEVYIDDIGIFSNSWQEHIARNMRAFILTVPDTITGI</sequence>
<evidence type="ECO:0000313" key="4">
    <source>
        <dbReference type="Proteomes" id="UP000693970"/>
    </source>
</evidence>
<feature type="domain" description="Reverse transcriptase" evidence="2">
    <location>
        <begin position="387"/>
        <end position="546"/>
    </location>
</feature>
<dbReference type="InterPro" id="IPR050951">
    <property type="entry name" value="Retrovirus_Pol_polyprotein"/>
</dbReference>
<dbReference type="GO" id="GO:0003964">
    <property type="term" value="F:RNA-directed DNA polymerase activity"/>
    <property type="evidence" value="ECO:0007669"/>
    <property type="project" value="UniProtKB-KW"/>
</dbReference>
<reference evidence="3" key="1">
    <citation type="journal article" date="2021" name="Sci. Rep.">
        <title>Diploid genomic architecture of Nitzschia inconspicua, an elite biomass production diatom.</title>
        <authorList>
            <person name="Oliver A."/>
            <person name="Podell S."/>
            <person name="Pinowska A."/>
            <person name="Traller J.C."/>
            <person name="Smith S.R."/>
            <person name="McClure R."/>
            <person name="Beliaev A."/>
            <person name="Bohutskyi P."/>
            <person name="Hill E.A."/>
            <person name="Rabines A."/>
            <person name="Zheng H."/>
            <person name="Allen L.Z."/>
            <person name="Kuo A."/>
            <person name="Grigoriev I.V."/>
            <person name="Allen A.E."/>
            <person name="Hazlebeck D."/>
            <person name="Allen E.E."/>
        </authorList>
    </citation>
    <scope>NUCLEOTIDE SEQUENCE</scope>
    <source>
        <strain evidence="3">Hildebrandi</strain>
    </source>
</reference>
<dbReference type="PROSITE" id="PS50175">
    <property type="entry name" value="ASP_PROT_RETROV"/>
    <property type="match status" value="1"/>
</dbReference>
<accession>A0A9K3KP98</accession>
<protein>
    <submittedName>
        <fullName evidence="3">Reverse transcriptase RNA-dependent DNA polymerase</fullName>
    </submittedName>
</protein>
<keyword evidence="3" id="KW-0548">Nucleotidyltransferase</keyword>
<keyword evidence="3" id="KW-0808">Transferase</keyword>
<reference evidence="3" key="2">
    <citation type="submission" date="2021-04" db="EMBL/GenBank/DDBJ databases">
        <authorList>
            <person name="Podell S."/>
        </authorList>
    </citation>
    <scope>NUCLEOTIDE SEQUENCE</scope>
    <source>
        <strain evidence="3">Hildebrandi</strain>
    </source>
</reference>
<proteinExistence type="predicted"/>
<dbReference type="OrthoDB" id="10058156at2759"/>
<dbReference type="Pfam" id="PF00078">
    <property type="entry name" value="RVT_1"/>
    <property type="match status" value="1"/>
</dbReference>
<dbReference type="GO" id="GO:0006508">
    <property type="term" value="P:proteolysis"/>
    <property type="evidence" value="ECO:0007669"/>
    <property type="project" value="InterPro"/>
</dbReference>
<name>A0A9K3KP98_9STRA</name>
<dbReference type="GO" id="GO:0004190">
    <property type="term" value="F:aspartic-type endopeptidase activity"/>
    <property type="evidence" value="ECO:0007669"/>
    <property type="project" value="InterPro"/>
</dbReference>
<dbReference type="Proteomes" id="UP000693970">
    <property type="component" value="Unassembled WGS sequence"/>
</dbReference>
<dbReference type="PANTHER" id="PTHR37984">
    <property type="entry name" value="PROTEIN CBG26694"/>
    <property type="match status" value="1"/>
</dbReference>